<gene>
    <name evidence="1" type="ORF">HKT18_07950</name>
</gene>
<sequence length="238" mass="27947">MKLKFTYLLSIIIACGITSCRKDAEKQNQKVEYIISREDSINDAWVKSNKVPSPLVPEDMKCYLDIVFIFDPKKVYIYQTERNFNPDGEEIKYEYPNYIGLKPEYLLTIDNKNFVTFLKDNNSLFGVFTEGNIRGSFCIASETDTLKSLAFVDLAKELKKAKSKAHYIVRKTTEEENTVLKYKRNNQEFFPEKISWSNKFLNGNLTPFTKEYSIFESRIDIVRTAKETYKKKTRKFEM</sequence>
<organism evidence="1 2">
    <name type="scientific">Flavobacterium rivulicola</name>
    <dbReference type="NCBI Taxonomy" id="2732161"/>
    <lineage>
        <taxon>Bacteria</taxon>
        <taxon>Pseudomonadati</taxon>
        <taxon>Bacteroidota</taxon>
        <taxon>Flavobacteriia</taxon>
        <taxon>Flavobacteriales</taxon>
        <taxon>Flavobacteriaceae</taxon>
        <taxon>Flavobacterium</taxon>
    </lineage>
</organism>
<proteinExistence type="predicted"/>
<evidence type="ECO:0008006" key="3">
    <source>
        <dbReference type="Google" id="ProtNLM"/>
    </source>
</evidence>
<keyword evidence="2" id="KW-1185">Reference proteome</keyword>
<dbReference type="EMBL" id="JABEVX010000003">
    <property type="protein sequence ID" value="NNT72142.1"/>
    <property type="molecule type" value="Genomic_DNA"/>
</dbReference>
<protein>
    <recommendedName>
        <fullName evidence="3">Lipoprotein</fullName>
    </recommendedName>
</protein>
<comment type="caution">
    <text evidence="1">The sequence shown here is derived from an EMBL/GenBank/DDBJ whole genome shotgun (WGS) entry which is preliminary data.</text>
</comment>
<reference evidence="1 2" key="1">
    <citation type="submission" date="2020-05" db="EMBL/GenBank/DDBJ databases">
        <title>Draft genome of Flavobacterium sp. IMCC34852.</title>
        <authorList>
            <person name="Song J."/>
            <person name="Cho J.-C."/>
        </authorList>
    </citation>
    <scope>NUCLEOTIDE SEQUENCE [LARGE SCALE GENOMIC DNA]</scope>
    <source>
        <strain evidence="1 2">IMCC34852</strain>
    </source>
</reference>
<evidence type="ECO:0000313" key="1">
    <source>
        <dbReference type="EMBL" id="NNT72142.1"/>
    </source>
</evidence>
<dbReference type="RefSeq" id="WP_171222316.1">
    <property type="nucleotide sequence ID" value="NZ_CP121446.1"/>
</dbReference>
<name>A0A7Y3RA46_9FLAO</name>
<dbReference type="AlphaFoldDB" id="A0A7Y3RA46"/>
<dbReference type="PROSITE" id="PS51257">
    <property type="entry name" value="PROKAR_LIPOPROTEIN"/>
    <property type="match status" value="1"/>
</dbReference>
<evidence type="ECO:0000313" key="2">
    <source>
        <dbReference type="Proteomes" id="UP000536509"/>
    </source>
</evidence>
<accession>A0A7Y3RA46</accession>
<dbReference type="Proteomes" id="UP000536509">
    <property type="component" value="Unassembled WGS sequence"/>
</dbReference>